<comment type="caution">
    <text evidence="2">The sequence shown here is derived from an EMBL/GenBank/DDBJ whole genome shotgun (WGS) entry which is preliminary data.</text>
</comment>
<feature type="region of interest" description="Disordered" evidence="1">
    <location>
        <begin position="33"/>
        <end position="55"/>
    </location>
</feature>
<dbReference type="InterPro" id="IPR010064">
    <property type="entry name" value="HK97-gp10_tail"/>
</dbReference>
<feature type="compositionally biased region" description="Polar residues" evidence="1">
    <location>
        <begin position="33"/>
        <end position="51"/>
    </location>
</feature>
<keyword evidence="3" id="KW-1185">Reference proteome</keyword>
<dbReference type="NCBIfam" id="TIGR01725">
    <property type="entry name" value="phge_HK97_gp10"/>
    <property type="match status" value="1"/>
</dbReference>
<evidence type="ECO:0000256" key="1">
    <source>
        <dbReference type="SAM" id="MobiDB-lite"/>
    </source>
</evidence>
<dbReference type="PATRIC" id="fig|1114963.3.peg.436"/>
<dbReference type="AlphaFoldDB" id="A0A0J7Y677"/>
<sequence length="123" mass="12845">MTAETAREVDQALFAGGDAIKVEAQISITSGAVSGANHTPSAPGSPPNNDTGGLAGHIYNIHKGRFKVEVSSNAEYSAALEFGTSKVAARPFMAPAANAKRAEVEKLVNRAVKRGVRRAAQER</sequence>
<proteinExistence type="predicted"/>
<dbReference type="Proteomes" id="UP000052268">
    <property type="component" value="Unassembled WGS sequence"/>
</dbReference>
<dbReference type="EMBL" id="JACU01000002">
    <property type="protein sequence ID" value="KMS59137.1"/>
    <property type="molecule type" value="Genomic_DNA"/>
</dbReference>
<accession>A0A0J7Y677</accession>
<dbReference type="RefSeq" id="WP_201785983.1">
    <property type="nucleotide sequence ID" value="NZ_KQ130452.1"/>
</dbReference>
<evidence type="ECO:0000313" key="3">
    <source>
        <dbReference type="Proteomes" id="UP000052268"/>
    </source>
</evidence>
<name>A0A0J7Y677_9SPHN</name>
<gene>
    <name evidence="2" type="ORF">V474_07690</name>
</gene>
<evidence type="ECO:0000313" key="2">
    <source>
        <dbReference type="EMBL" id="KMS59137.1"/>
    </source>
</evidence>
<organism evidence="2 3">
    <name type="scientific">Novosphingobium barchaimii LL02</name>
    <dbReference type="NCBI Taxonomy" id="1114963"/>
    <lineage>
        <taxon>Bacteria</taxon>
        <taxon>Pseudomonadati</taxon>
        <taxon>Pseudomonadota</taxon>
        <taxon>Alphaproteobacteria</taxon>
        <taxon>Sphingomonadales</taxon>
        <taxon>Sphingomonadaceae</taxon>
        <taxon>Novosphingobium</taxon>
    </lineage>
</organism>
<evidence type="ECO:0008006" key="4">
    <source>
        <dbReference type="Google" id="ProtNLM"/>
    </source>
</evidence>
<reference evidence="2 3" key="1">
    <citation type="journal article" date="2015" name="G3 (Bethesda)">
        <title>Insights into Ongoing Evolution of the Hexachlorocyclohexane Catabolic Pathway from Comparative Genomics of Ten Sphingomonadaceae Strains.</title>
        <authorList>
            <person name="Pearce S.L."/>
            <person name="Oakeshott J.G."/>
            <person name="Pandey G."/>
        </authorList>
    </citation>
    <scope>NUCLEOTIDE SEQUENCE [LARGE SCALE GENOMIC DNA]</scope>
    <source>
        <strain evidence="2 3">LL02</strain>
    </source>
</reference>
<protein>
    <recommendedName>
        <fullName evidence="4">HK97 gp10 family phage protein</fullName>
    </recommendedName>
</protein>